<keyword evidence="5" id="KW-0560">Oxidoreductase</keyword>
<evidence type="ECO:0000259" key="6">
    <source>
        <dbReference type="Pfam" id="PF02900"/>
    </source>
</evidence>
<dbReference type="GO" id="GO:0016702">
    <property type="term" value="F:oxidoreductase activity, acting on single donors with incorporation of molecular oxygen, incorporation of two atoms of oxygen"/>
    <property type="evidence" value="ECO:0007669"/>
    <property type="project" value="UniProtKB-ARBA"/>
</dbReference>
<dbReference type="GO" id="GO:0008270">
    <property type="term" value="F:zinc ion binding"/>
    <property type="evidence" value="ECO:0007669"/>
    <property type="project" value="InterPro"/>
</dbReference>
<dbReference type="Proteomes" id="UP000541636">
    <property type="component" value="Unassembled WGS sequence"/>
</dbReference>
<feature type="domain" description="Extradiol ring-cleavage dioxygenase class III enzyme subunit B" evidence="6">
    <location>
        <begin position="8"/>
        <end position="245"/>
    </location>
</feature>
<dbReference type="InterPro" id="IPR004183">
    <property type="entry name" value="Xdiol_dOase_suB"/>
</dbReference>
<proteinExistence type="inferred from homology"/>
<comment type="similarity">
    <text evidence="2">Belongs to the DODA-type extradiol aromatic ring-opening dioxygenase family.</text>
</comment>
<dbReference type="PIRSF" id="PIRSF006157">
    <property type="entry name" value="Doxgns_DODA"/>
    <property type="match status" value="1"/>
</dbReference>
<evidence type="ECO:0000313" key="7">
    <source>
        <dbReference type="EMBL" id="NKZ40116.1"/>
    </source>
</evidence>
<dbReference type="CDD" id="cd07363">
    <property type="entry name" value="45_DOPA_Dioxygenase"/>
    <property type="match status" value="1"/>
</dbReference>
<dbReference type="SUPFAM" id="SSF53213">
    <property type="entry name" value="LigB-like"/>
    <property type="match status" value="1"/>
</dbReference>
<evidence type="ECO:0000313" key="8">
    <source>
        <dbReference type="Proteomes" id="UP000541636"/>
    </source>
</evidence>
<comment type="cofactor">
    <cofactor evidence="1">
        <name>Zn(2+)</name>
        <dbReference type="ChEBI" id="CHEBI:29105"/>
    </cofactor>
</comment>
<keyword evidence="3" id="KW-0479">Metal-binding</keyword>
<dbReference type="InterPro" id="IPR014436">
    <property type="entry name" value="Extradiol_dOase_DODA"/>
</dbReference>
<dbReference type="GO" id="GO:0008198">
    <property type="term" value="F:ferrous iron binding"/>
    <property type="evidence" value="ECO:0007669"/>
    <property type="project" value="InterPro"/>
</dbReference>
<accession>A0A846ZQ25</accession>
<keyword evidence="8" id="KW-1185">Reference proteome</keyword>
<organism evidence="7 8">
    <name type="scientific">Oleiagrimonas citrea</name>
    <dbReference type="NCBI Taxonomy" id="1665687"/>
    <lineage>
        <taxon>Bacteria</taxon>
        <taxon>Pseudomonadati</taxon>
        <taxon>Pseudomonadota</taxon>
        <taxon>Gammaproteobacteria</taxon>
        <taxon>Lysobacterales</taxon>
        <taxon>Rhodanobacteraceae</taxon>
        <taxon>Oleiagrimonas</taxon>
    </lineage>
</organism>
<evidence type="ECO:0000256" key="5">
    <source>
        <dbReference type="ARBA" id="ARBA00023002"/>
    </source>
</evidence>
<protein>
    <submittedName>
        <fullName evidence="7">Dioxygenase</fullName>
    </submittedName>
</protein>
<evidence type="ECO:0000256" key="2">
    <source>
        <dbReference type="ARBA" id="ARBA00007581"/>
    </source>
</evidence>
<dbReference type="Pfam" id="PF02900">
    <property type="entry name" value="LigB"/>
    <property type="match status" value="1"/>
</dbReference>
<keyword evidence="7" id="KW-0223">Dioxygenase</keyword>
<sequence length="278" mass="30682">MSAPRFPTYFLSHGGGPWPYMKGPMREHYRLLERSLQDLPAQLPERPRAVLVVTGHWEEDAYTVSSSPAPGMVFDYYGFPEYLYHIQYPAPGAPTLAERVHGLLSAADLPARADAERGFDHGTFSMMKPIYPDADMPIVQLSLRHGYDPAEHWRAGQALAPLRDEGILIVGSGLSYHNLSKFGPAGAEPAMQFDGWLRQTLAAGPEARREALMHWAQAPSAREAHPREDHLIPLMVVLGAAQDDPAVCVYGERFMGVAASSFRFGVDRTPTAFDQLAA</sequence>
<reference evidence="7 8" key="1">
    <citation type="journal article" date="2017" name="Int. J. Syst. Evol. Microbiol.">
        <title>Oleiagrimonas citrea sp. nov., a marine bacterium isolated from tidal flat sediment and emended description of the genus Oleiagrimonas Fang et al. 2015 and Oleiagrimonas soli.</title>
        <authorList>
            <person name="Yang S.H."/>
            <person name="Seo H.S."/>
            <person name="Seong C.N."/>
            <person name="Kwon K.K."/>
        </authorList>
    </citation>
    <scope>NUCLEOTIDE SEQUENCE [LARGE SCALE GENOMIC DNA]</scope>
    <source>
        <strain evidence="7 8">MEBiC09124</strain>
    </source>
</reference>
<dbReference type="PANTHER" id="PTHR30096:SF0">
    <property type="entry name" value="4,5-DOPA DIOXYGENASE EXTRADIOL-LIKE PROTEIN"/>
    <property type="match status" value="1"/>
</dbReference>
<name>A0A846ZQ25_9GAMM</name>
<dbReference type="RefSeq" id="WP_168609912.1">
    <property type="nucleotide sequence ID" value="NZ_JAAZQD010000006.1"/>
</dbReference>
<evidence type="ECO:0000256" key="3">
    <source>
        <dbReference type="ARBA" id="ARBA00022723"/>
    </source>
</evidence>
<evidence type="ECO:0000256" key="1">
    <source>
        <dbReference type="ARBA" id="ARBA00001947"/>
    </source>
</evidence>
<dbReference type="EMBL" id="JAAZQD010000006">
    <property type="protein sequence ID" value="NKZ40116.1"/>
    <property type="molecule type" value="Genomic_DNA"/>
</dbReference>
<gene>
    <name evidence="7" type="ORF">HF690_14245</name>
</gene>
<dbReference type="AlphaFoldDB" id="A0A846ZQ25"/>
<evidence type="ECO:0000256" key="4">
    <source>
        <dbReference type="ARBA" id="ARBA00022833"/>
    </source>
</evidence>
<comment type="caution">
    <text evidence="7">The sequence shown here is derived from an EMBL/GenBank/DDBJ whole genome shotgun (WGS) entry which is preliminary data.</text>
</comment>
<dbReference type="Gene3D" id="3.40.830.10">
    <property type="entry name" value="LigB-like"/>
    <property type="match status" value="1"/>
</dbReference>
<keyword evidence="4" id="KW-0862">Zinc</keyword>
<dbReference type="PANTHER" id="PTHR30096">
    <property type="entry name" value="4,5-DOPA DIOXYGENASE EXTRADIOL-LIKE PROTEIN"/>
    <property type="match status" value="1"/>
</dbReference>